<accession>A0A1N7FLS6</accession>
<dbReference type="InterPro" id="IPR036249">
    <property type="entry name" value="Thioredoxin-like_sf"/>
</dbReference>
<evidence type="ECO:0000313" key="14">
    <source>
        <dbReference type="EMBL" id="SIS01250.1"/>
    </source>
</evidence>
<proteinExistence type="inferred from homology"/>
<dbReference type="InterPro" id="IPR013766">
    <property type="entry name" value="Thioredoxin_domain"/>
</dbReference>
<evidence type="ECO:0000256" key="4">
    <source>
        <dbReference type="ARBA" id="ARBA00022559"/>
    </source>
</evidence>
<dbReference type="SUPFAM" id="SSF52833">
    <property type="entry name" value="Thioredoxin-like"/>
    <property type="match status" value="1"/>
</dbReference>
<dbReference type="PANTHER" id="PTHR42801">
    <property type="entry name" value="THIOREDOXIN-DEPENDENT PEROXIDE REDUCTASE"/>
    <property type="match status" value="1"/>
</dbReference>
<evidence type="ECO:0000256" key="12">
    <source>
        <dbReference type="ARBA" id="ARBA00049091"/>
    </source>
</evidence>
<dbReference type="EMBL" id="FTNU01000014">
    <property type="protein sequence ID" value="SIS01250.1"/>
    <property type="molecule type" value="Genomic_DNA"/>
</dbReference>
<keyword evidence="7" id="KW-1015">Disulfide bond</keyword>
<reference evidence="15" key="1">
    <citation type="submission" date="2017-01" db="EMBL/GenBank/DDBJ databases">
        <authorList>
            <person name="Varghese N."/>
            <person name="Submissions S."/>
        </authorList>
    </citation>
    <scope>NUCLEOTIDE SEQUENCE [LARGE SCALE GENOMIC DNA]</scope>
    <source>
        <strain evidence="15">DSM 21768</strain>
    </source>
</reference>
<dbReference type="InterPro" id="IPR050924">
    <property type="entry name" value="Peroxiredoxin_BCP/PrxQ"/>
</dbReference>
<dbReference type="PROSITE" id="PS51352">
    <property type="entry name" value="THIOREDOXIN_2"/>
    <property type="match status" value="1"/>
</dbReference>
<evidence type="ECO:0000313" key="15">
    <source>
        <dbReference type="Proteomes" id="UP000187495"/>
    </source>
</evidence>
<comment type="catalytic activity">
    <reaction evidence="12">
        <text>a hydroperoxide + [thioredoxin]-dithiol = an alcohol + [thioredoxin]-disulfide + H2O</text>
        <dbReference type="Rhea" id="RHEA:62620"/>
        <dbReference type="Rhea" id="RHEA-COMP:10698"/>
        <dbReference type="Rhea" id="RHEA-COMP:10700"/>
        <dbReference type="ChEBI" id="CHEBI:15377"/>
        <dbReference type="ChEBI" id="CHEBI:29950"/>
        <dbReference type="ChEBI" id="CHEBI:30879"/>
        <dbReference type="ChEBI" id="CHEBI:35924"/>
        <dbReference type="ChEBI" id="CHEBI:50058"/>
        <dbReference type="EC" id="1.11.1.24"/>
    </reaction>
</comment>
<evidence type="ECO:0000256" key="3">
    <source>
        <dbReference type="ARBA" id="ARBA00013017"/>
    </source>
</evidence>
<dbReference type="FunFam" id="3.40.30.10:FF:000007">
    <property type="entry name" value="Thioredoxin-dependent thiol peroxidase"/>
    <property type="match status" value="1"/>
</dbReference>
<dbReference type="Pfam" id="PF00578">
    <property type="entry name" value="AhpC-TSA"/>
    <property type="match status" value="1"/>
</dbReference>
<dbReference type="EC" id="1.11.1.24" evidence="3"/>
<evidence type="ECO:0000256" key="6">
    <source>
        <dbReference type="ARBA" id="ARBA00023002"/>
    </source>
</evidence>
<comment type="function">
    <text evidence="1">Thiol-specific peroxidase that catalyzes the reduction of hydrogen peroxide and organic hydroperoxides to water and alcohols, respectively. Plays a role in cell protection against oxidative stress by detoxifying peroxides and as sensor of hydrogen peroxide-mediated signaling events.</text>
</comment>
<evidence type="ECO:0000256" key="2">
    <source>
        <dbReference type="ARBA" id="ARBA00011245"/>
    </source>
</evidence>
<dbReference type="GO" id="GO:0008379">
    <property type="term" value="F:thioredoxin peroxidase activity"/>
    <property type="evidence" value="ECO:0007669"/>
    <property type="project" value="TreeGrafter"/>
</dbReference>
<evidence type="ECO:0000256" key="1">
    <source>
        <dbReference type="ARBA" id="ARBA00003330"/>
    </source>
</evidence>
<evidence type="ECO:0000259" key="13">
    <source>
        <dbReference type="PROSITE" id="PS51352"/>
    </source>
</evidence>
<protein>
    <recommendedName>
        <fullName evidence="3">thioredoxin-dependent peroxiredoxin</fullName>
        <ecNumber evidence="3">1.11.1.24</ecNumber>
    </recommendedName>
    <alternativeName>
        <fullName evidence="9">Thioredoxin peroxidase</fullName>
    </alternativeName>
    <alternativeName>
        <fullName evidence="11">Thioredoxin-dependent peroxiredoxin Bcp</fullName>
    </alternativeName>
</protein>
<evidence type="ECO:0000256" key="7">
    <source>
        <dbReference type="ARBA" id="ARBA00023157"/>
    </source>
</evidence>
<dbReference type="GO" id="GO:0034599">
    <property type="term" value="P:cellular response to oxidative stress"/>
    <property type="evidence" value="ECO:0007669"/>
    <property type="project" value="TreeGrafter"/>
</dbReference>
<evidence type="ECO:0000256" key="8">
    <source>
        <dbReference type="ARBA" id="ARBA00023284"/>
    </source>
</evidence>
<organism evidence="14 15">
    <name type="scientific">Moraxella cuniculi DSM 21768</name>
    <dbReference type="NCBI Taxonomy" id="1122245"/>
    <lineage>
        <taxon>Bacteria</taxon>
        <taxon>Pseudomonadati</taxon>
        <taxon>Pseudomonadota</taxon>
        <taxon>Gammaproteobacteria</taxon>
        <taxon>Moraxellales</taxon>
        <taxon>Moraxellaceae</taxon>
        <taxon>Moraxella</taxon>
    </lineage>
</organism>
<evidence type="ECO:0000256" key="11">
    <source>
        <dbReference type="ARBA" id="ARBA00042639"/>
    </source>
</evidence>
<dbReference type="AlphaFoldDB" id="A0A1N7FLS6"/>
<dbReference type="Proteomes" id="UP000187495">
    <property type="component" value="Unassembled WGS sequence"/>
</dbReference>
<dbReference type="GO" id="GO:0005737">
    <property type="term" value="C:cytoplasm"/>
    <property type="evidence" value="ECO:0007669"/>
    <property type="project" value="TreeGrafter"/>
</dbReference>
<evidence type="ECO:0000256" key="10">
    <source>
        <dbReference type="ARBA" id="ARBA00038489"/>
    </source>
</evidence>
<gene>
    <name evidence="14" type="ORF">SAMN02745664_11423</name>
</gene>
<dbReference type="PANTHER" id="PTHR42801:SF4">
    <property type="entry name" value="AHPC_TSA FAMILY PROTEIN"/>
    <property type="match status" value="1"/>
</dbReference>
<name>A0A1N7FLS6_9GAMM</name>
<keyword evidence="5" id="KW-0049">Antioxidant</keyword>
<dbReference type="Gene3D" id="3.40.30.10">
    <property type="entry name" value="Glutaredoxin"/>
    <property type="match status" value="1"/>
</dbReference>
<feature type="domain" description="Thioredoxin" evidence="13">
    <location>
        <begin position="5"/>
        <end position="162"/>
    </location>
</feature>
<evidence type="ECO:0000256" key="9">
    <source>
        <dbReference type="ARBA" id="ARBA00032824"/>
    </source>
</evidence>
<dbReference type="CDD" id="cd03017">
    <property type="entry name" value="PRX_BCP"/>
    <property type="match status" value="1"/>
</dbReference>
<comment type="subunit">
    <text evidence="2">Monomer.</text>
</comment>
<sequence length="162" mass="18154">MSKNSNEAIALPDFAVDLVQADGTASQIRLSDTANHGLILYFYPKDNTQGCSVQAVDFSQSLDDFTALGYRIIGVSRDGIKSHQNFINKKQLSIDLISDTDEKLCHHYDVIKEKMMYGKMHLGVVRSTFVYDNAGKMIGSFRNVKAKDHAEFLLDFLKNQAI</sequence>
<dbReference type="STRING" id="34061.B0189_06270"/>
<keyword evidence="8" id="KW-0676">Redox-active center</keyword>
<dbReference type="RefSeq" id="WP_076555753.1">
    <property type="nucleotide sequence ID" value="NZ_FTNU01000014.1"/>
</dbReference>
<dbReference type="InterPro" id="IPR000866">
    <property type="entry name" value="AhpC/TSA"/>
</dbReference>
<comment type="similarity">
    <text evidence="10">Belongs to the peroxiredoxin family. BCP/PrxQ subfamily.</text>
</comment>
<keyword evidence="6" id="KW-0560">Oxidoreductase</keyword>
<keyword evidence="15" id="KW-1185">Reference proteome</keyword>
<evidence type="ECO:0000256" key="5">
    <source>
        <dbReference type="ARBA" id="ARBA00022862"/>
    </source>
</evidence>
<dbReference type="GO" id="GO:0045454">
    <property type="term" value="P:cell redox homeostasis"/>
    <property type="evidence" value="ECO:0007669"/>
    <property type="project" value="TreeGrafter"/>
</dbReference>
<keyword evidence="4" id="KW-0575">Peroxidase</keyword>